<dbReference type="SUPFAM" id="SSF49599">
    <property type="entry name" value="TRAF domain-like"/>
    <property type="match status" value="1"/>
</dbReference>
<reference evidence="6 7" key="1">
    <citation type="journal article" date="2017" name="Genome Biol.">
        <title>New reference genome sequences of hot pepper reveal the massive evolution of plant disease-resistance genes by retroduplication.</title>
        <authorList>
            <person name="Kim S."/>
            <person name="Park J."/>
            <person name="Yeom S.I."/>
            <person name="Kim Y.M."/>
            <person name="Seo E."/>
            <person name="Kim K.T."/>
            <person name="Kim M.S."/>
            <person name="Lee J.M."/>
            <person name="Cheong K."/>
            <person name="Shin H.S."/>
            <person name="Kim S.B."/>
            <person name="Han K."/>
            <person name="Lee J."/>
            <person name="Park M."/>
            <person name="Lee H.A."/>
            <person name="Lee H.Y."/>
            <person name="Lee Y."/>
            <person name="Oh S."/>
            <person name="Lee J.H."/>
            <person name="Choi E."/>
            <person name="Choi E."/>
            <person name="Lee S.E."/>
            <person name="Jeon J."/>
            <person name="Kim H."/>
            <person name="Choi G."/>
            <person name="Song H."/>
            <person name="Lee J."/>
            <person name="Lee S.C."/>
            <person name="Kwon J.K."/>
            <person name="Lee H.Y."/>
            <person name="Koo N."/>
            <person name="Hong Y."/>
            <person name="Kim R.W."/>
            <person name="Kang W.H."/>
            <person name="Huh J.H."/>
            <person name="Kang B.C."/>
            <person name="Yang T.J."/>
            <person name="Lee Y.H."/>
            <person name="Bennetzen J.L."/>
            <person name="Choi D."/>
        </authorList>
    </citation>
    <scope>NUCLEOTIDE SEQUENCE [LARGE SCALE GENOMIC DNA]</scope>
    <source>
        <strain evidence="7">cv. PBC81</strain>
    </source>
</reference>
<protein>
    <submittedName>
        <fullName evidence="6">E3 ubiquitin-protein ligase SINAT3</fullName>
    </submittedName>
</protein>
<keyword evidence="3" id="KW-0863">Zinc-finger</keyword>
<dbReference type="Pfam" id="PF03145">
    <property type="entry name" value="Sina_TRAF"/>
    <property type="match status" value="1"/>
</dbReference>
<name>A0A2G2XN79_CAPBA</name>
<accession>A0A2G2XN79</accession>
<evidence type="ECO:0000256" key="4">
    <source>
        <dbReference type="ARBA" id="ARBA00022833"/>
    </source>
</evidence>
<comment type="caution">
    <text evidence="6">The sequence shown here is derived from an EMBL/GenBank/DDBJ whole genome shotgun (WGS) entry which is preliminary data.</text>
</comment>
<dbReference type="InterPro" id="IPR018121">
    <property type="entry name" value="7-in-absentia-prot_TRAF-dom"/>
</dbReference>
<dbReference type="AlphaFoldDB" id="A0A2G2XN79"/>
<dbReference type="InterPro" id="IPR008974">
    <property type="entry name" value="TRAF-like"/>
</dbReference>
<dbReference type="GO" id="GO:0006511">
    <property type="term" value="P:ubiquitin-dependent protein catabolic process"/>
    <property type="evidence" value="ECO:0007669"/>
    <property type="project" value="InterPro"/>
</dbReference>
<organism evidence="6 7">
    <name type="scientific">Capsicum baccatum</name>
    <name type="common">Peruvian pepper</name>
    <dbReference type="NCBI Taxonomy" id="33114"/>
    <lineage>
        <taxon>Eukaryota</taxon>
        <taxon>Viridiplantae</taxon>
        <taxon>Streptophyta</taxon>
        <taxon>Embryophyta</taxon>
        <taxon>Tracheophyta</taxon>
        <taxon>Spermatophyta</taxon>
        <taxon>Magnoliopsida</taxon>
        <taxon>eudicotyledons</taxon>
        <taxon>Gunneridae</taxon>
        <taxon>Pentapetalae</taxon>
        <taxon>asterids</taxon>
        <taxon>lamiids</taxon>
        <taxon>Solanales</taxon>
        <taxon>Solanaceae</taxon>
        <taxon>Solanoideae</taxon>
        <taxon>Capsiceae</taxon>
        <taxon>Capsicum</taxon>
    </lineage>
</organism>
<proteinExistence type="inferred from homology"/>
<gene>
    <name evidence="6" type="ORF">CQW23_01308</name>
</gene>
<comment type="similarity">
    <text evidence="1">Belongs to the SINA (Seven in absentia) family.</text>
</comment>
<evidence type="ECO:0000313" key="7">
    <source>
        <dbReference type="Proteomes" id="UP000224567"/>
    </source>
</evidence>
<keyword evidence="2" id="KW-0479">Metal-binding</keyword>
<dbReference type="OrthoDB" id="941555at2759"/>
<evidence type="ECO:0000256" key="2">
    <source>
        <dbReference type="ARBA" id="ARBA00022723"/>
    </source>
</evidence>
<evidence type="ECO:0000259" key="5">
    <source>
        <dbReference type="Pfam" id="PF03145"/>
    </source>
</evidence>
<keyword evidence="7" id="KW-1185">Reference proteome</keyword>
<dbReference type="Proteomes" id="UP000224567">
    <property type="component" value="Unassembled WGS sequence"/>
</dbReference>
<dbReference type="GO" id="GO:0005737">
    <property type="term" value="C:cytoplasm"/>
    <property type="evidence" value="ECO:0007669"/>
    <property type="project" value="InterPro"/>
</dbReference>
<dbReference type="GO" id="GO:0008270">
    <property type="term" value="F:zinc ion binding"/>
    <property type="evidence" value="ECO:0007669"/>
    <property type="project" value="UniProtKB-KW"/>
</dbReference>
<feature type="domain" description="Seven-in-absentia protein TRAF-like" evidence="5">
    <location>
        <begin position="61"/>
        <end position="144"/>
    </location>
</feature>
<reference evidence="7" key="2">
    <citation type="journal article" date="2017" name="J. Anim. Genet.">
        <title>Multiple reference genome sequences of hot pepper reveal the massive evolution of plant disease resistance genes by retroduplication.</title>
        <authorList>
            <person name="Kim S."/>
            <person name="Park J."/>
            <person name="Yeom S.-I."/>
            <person name="Kim Y.-M."/>
            <person name="Seo E."/>
            <person name="Kim K.-T."/>
            <person name="Kim M.-S."/>
            <person name="Lee J.M."/>
            <person name="Cheong K."/>
            <person name="Shin H.-S."/>
            <person name="Kim S.-B."/>
            <person name="Han K."/>
            <person name="Lee J."/>
            <person name="Park M."/>
            <person name="Lee H.-A."/>
            <person name="Lee H.-Y."/>
            <person name="Lee Y."/>
            <person name="Oh S."/>
            <person name="Lee J.H."/>
            <person name="Choi E."/>
            <person name="Choi E."/>
            <person name="Lee S.E."/>
            <person name="Jeon J."/>
            <person name="Kim H."/>
            <person name="Choi G."/>
            <person name="Song H."/>
            <person name="Lee J."/>
            <person name="Lee S.-C."/>
            <person name="Kwon J.-K."/>
            <person name="Lee H.-Y."/>
            <person name="Koo N."/>
            <person name="Hong Y."/>
            <person name="Kim R.W."/>
            <person name="Kang W.-H."/>
            <person name="Huh J.H."/>
            <person name="Kang B.-C."/>
            <person name="Yang T.-J."/>
            <person name="Lee Y.-H."/>
            <person name="Bennetzen J.L."/>
            <person name="Choi D."/>
        </authorList>
    </citation>
    <scope>NUCLEOTIDE SEQUENCE [LARGE SCALE GENOMIC DNA]</scope>
    <source>
        <strain evidence="7">cv. PBC81</strain>
    </source>
</reference>
<keyword evidence="4" id="KW-0862">Zinc</keyword>
<dbReference type="Gene3D" id="2.60.210.10">
    <property type="entry name" value="Apoptosis, Tumor Necrosis Factor Receptor Associated Protein 2, Chain A"/>
    <property type="match status" value="1"/>
</dbReference>
<evidence type="ECO:0000313" key="6">
    <source>
        <dbReference type="EMBL" id="PHT58945.1"/>
    </source>
</evidence>
<dbReference type="EMBL" id="MLFT02000001">
    <property type="protein sequence ID" value="PHT58945.1"/>
    <property type="molecule type" value="Genomic_DNA"/>
</dbReference>
<sequence length="144" mass="16031">MASRHSKYLLEVVKQVGSLFGGAVVDDKTTTLVDGGILHSCMVFSTISITSSTCTLRLSTFEAFNLGLAPVYIEFIRFIGADDDEIRFWDSLEVGGFDRKLTWQGVPRSIHDSHKLVRDSLNGLIIHRSMTLFFSGGDMKELKL</sequence>
<evidence type="ECO:0000256" key="1">
    <source>
        <dbReference type="ARBA" id="ARBA00009119"/>
    </source>
</evidence>
<evidence type="ECO:0000256" key="3">
    <source>
        <dbReference type="ARBA" id="ARBA00022771"/>
    </source>
</evidence>
<dbReference type="STRING" id="33114.A0A2G2XN79"/>